<dbReference type="GO" id="GO:0016705">
    <property type="term" value="F:oxidoreductase activity, acting on paired donors, with incorporation or reduction of molecular oxygen"/>
    <property type="evidence" value="ECO:0007669"/>
    <property type="project" value="InterPro"/>
</dbReference>
<feature type="chain" id="PRO_5015144675" evidence="6">
    <location>
        <begin position="18"/>
        <end position="226"/>
    </location>
</feature>
<keyword evidence="4" id="KW-0408">Iron</keyword>
<dbReference type="GO" id="GO:0020037">
    <property type="term" value="F:heme binding"/>
    <property type="evidence" value="ECO:0007669"/>
    <property type="project" value="InterPro"/>
</dbReference>
<dbReference type="EMBL" id="JXTB01000052">
    <property type="protein sequence ID" value="PON70134.1"/>
    <property type="molecule type" value="Genomic_DNA"/>
</dbReference>
<reference evidence="8" key="1">
    <citation type="submission" date="2016-06" db="EMBL/GenBank/DDBJ databases">
        <title>Parallel loss of symbiosis genes in relatives of nitrogen-fixing non-legume Parasponia.</title>
        <authorList>
            <person name="Van Velzen R."/>
            <person name="Holmer R."/>
            <person name="Bu F."/>
            <person name="Rutten L."/>
            <person name="Van Zeijl A."/>
            <person name="Liu W."/>
            <person name="Santuari L."/>
            <person name="Cao Q."/>
            <person name="Sharma T."/>
            <person name="Shen D."/>
            <person name="Roswanjaya Y."/>
            <person name="Wardhani T."/>
            <person name="Kalhor M.S."/>
            <person name="Jansen J."/>
            <person name="Van den Hoogen J."/>
            <person name="Gungor B."/>
            <person name="Hartog M."/>
            <person name="Hontelez J."/>
            <person name="Verver J."/>
            <person name="Yang W.-C."/>
            <person name="Schijlen E."/>
            <person name="Repin R."/>
            <person name="Schilthuizen M."/>
            <person name="Schranz E."/>
            <person name="Heidstra R."/>
            <person name="Miyata K."/>
            <person name="Fedorova E."/>
            <person name="Kohlen W."/>
            <person name="Bisseling T."/>
            <person name="Smit S."/>
            <person name="Geurts R."/>
        </authorList>
    </citation>
    <scope>NUCLEOTIDE SEQUENCE [LARGE SCALE GENOMIC DNA]</scope>
    <source>
        <strain evidence="8">cv. WU1-14</strain>
    </source>
</reference>
<dbReference type="Pfam" id="PF00067">
    <property type="entry name" value="p450"/>
    <property type="match status" value="1"/>
</dbReference>
<gene>
    <name evidence="7" type="ORF">PanWU01x14_083090</name>
</gene>
<keyword evidence="2" id="KW-0479">Metal-binding</keyword>
<dbReference type="InterPro" id="IPR002401">
    <property type="entry name" value="Cyt_P450_E_grp-I"/>
</dbReference>
<dbReference type="InterPro" id="IPR050651">
    <property type="entry name" value="Plant_Cytochrome_P450_Monoox"/>
</dbReference>
<proteinExistence type="predicted"/>
<evidence type="ECO:0000256" key="4">
    <source>
        <dbReference type="ARBA" id="ARBA00023004"/>
    </source>
</evidence>
<comment type="caution">
    <text evidence="7">The sequence shown here is derived from an EMBL/GenBank/DDBJ whole genome shotgun (WGS) entry which is preliminary data.</text>
</comment>
<evidence type="ECO:0000313" key="8">
    <source>
        <dbReference type="Proteomes" id="UP000237105"/>
    </source>
</evidence>
<protein>
    <submittedName>
        <fullName evidence="7">Cytochrome P450, E-class, group I</fullName>
    </submittedName>
</protein>
<dbReference type="AlphaFoldDB" id="A0A2P5DA13"/>
<accession>A0A2P5DA13</accession>
<dbReference type="STRING" id="3476.A0A2P5DA13"/>
<dbReference type="GO" id="GO:0005506">
    <property type="term" value="F:iron ion binding"/>
    <property type="evidence" value="ECO:0007669"/>
    <property type="project" value="InterPro"/>
</dbReference>
<dbReference type="InterPro" id="IPR001128">
    <property type="entry name" value="Cyt_P450"/>
</dbReference>
<dbReference type="GO" id="GO:0004497">
    <property type="term" value="F:monooxygenase activity"/>
    <property type="evidence" value="ECO:0007669"/>
    <property type="project" value="UniProtKB-KW"/>
</dbReference>
<dbReference type="PRINTS" id="PR00463">
    <property type="entry name" value="EP450I"/>
</dbReference>
<dbReference type="Gene3D" id="1.10.630.10">
    <property type="entry name" value="Cytochrome P450"/>
    <property type="match status" value="1"/>
</dbReference>
<organism evidence="7 8">
    <name type="scientific">Parasponia andersonii</name>
    <name type="common">Sponia andersonii</name>
    <dbReference type="NCBI Taxonomy" id="3476"/>
    <lineage>
        <taxon>Eukaryota</taxon>
        <taxon>Viridiplantae</taxon>
        <taxon>Streptophyta</taxon>
        <taxon>Embryophyta</taxon>
        <taxon>Tracheophyta</taxon>
        <taxon>Spermatophyta</taxon>
        <taxon>Magnoliopsida</taxon>
        <taxon>eudicotyledons</taxon>
        <taxon>Gunneridae</taxon>
        <taxon>Pentapetalae</taxon>
        <taxon>rosids</taxon>
        <taxon>fabids</taxon>
        <taxon>Rosales</taxon>
        <taxon>Cannabaceae</taxon>
        <taxon>Parasponia</taxon>
    </lineage>
</organism>
<sequence>MDVVCSIVVLIVSYCLSRKWGVGSKCKMAPEAAGGWPIFGHLPLLRGSPTPSHVTLGAMADQYGPIFTLRLGSHRSLVVSSSEMAKACFIINDLSLASRPNLIIAEHVGYGYAMFGFSPRGPFWRDFRKIATLELLSNRRLELLKHIRVSELATFLKELHKHWTNTERNDDTDLVEMKQWLWELSLNVILWMVAGKRYNSASNNDINGCDQVWYVYYTFNPLLCFN</sequence>
<keyword evidence="3" id="KW-0560">Oxidoreductase</keyword>
<dbReference type="Proteomes" id="UP000237105">
    <property type="component" value="Unassembled WGS sequence"/>
</dbReference>
<dbReference type="InterPro" id="IPR036396">
    <property type="entry name" value="Cyt_P450_sf"/>
</dbReference>
<keyword evidence="6" id="KW-0732">Signal</keyword>
<keyword evidence="5" id="KW-0503">Monooxygenase</keyword>
<keyword evidence="8" id="KW-1185">Reference proteome</keyword>
<evidence type="ECO:0000256" key="3">
    <source>
        <dbReference type="ARBA" id="ARBA00023002"/>
    </source>
</evidence>
<evidence type="ECO:0000256" key="5">
    <source>
        <dbReference type="ARBA" id="ARBA00023033"/>
    </source>
</evidence>
<feature type="signal peptide" evidence="6">
    <location>
        <begin position="1"/>
        <end position="17"/>
    </location>
</feature>
<dbReference type="OrthoDB" id="2789670at2759"/>
<evidence type="ECO:0000313" key="7">
    <source>
        <dbReference type="EMBL" id="PON70134.1"/>
    </source>
</evidence>
<dbReference type="PANTHER" id="PTHR47947:SF39">
    <property type="entry name" value="CYTOCHROME P450"/>
    <property type="match status" value="1"/>
</dbReference>
<evidence type="ECO:0000256" key="6">
    <source>
        <dbReference type="SAM" id="SignalP"/>
    </source>
</evidence>
<dbReference type="SUPFAM" id="SSF48264">
    <property type="entry name" value="Cytochrome P450"/>
    <property type="match status" value="1"/>
</dbReference>
<evidence type="ECO:0000256" key="1">
    <source>
        <dbReference type="ARBA" id="ARBA00022617"/>
    </source>
</evidence>
<evidence type="ECO:0000256" key="2">
    <source>
        <dbReference type="ARBA" id="ARBA00022723"/>
    </source>
</evidence>
<keyword evidence="1" id="KW-0349">Heme</keyword>
<dbReference type="PANTHER" id="PTHR47947">
    <property type="entry name" value="CYTOCHROME P450 82C3-RELATED"/>
    <property type="match status" value="1"/>
</dbReference>
<name>A0A2P5DA13_PARAD</name>